<accession>A0A396FE42</accession>
<keyword evidence="4" id="KW-0732">Signal</keyword>
<evidence type="ECO:0000256" key="2">
    <source>
        <dbReference type="ARBA" id="ARBA00022801"/>
    </source>
</evidence>
<feature type="region of interest" description="Disordered" evidence="5">
    <location>
        <begin position="964"/>
        <end position="1045"/>
    </location>
</feature>
<comment type="similarity">
    <text evidence="1 4">Belongs to the glycosyl hydrolase 53 family.</text>
</comment>
<dbReference type="Pfam" id="PF07745">
    <property type="entry name" value="Glyco_hydro_53"/>
    <property type="match status" value="1"/>
</dbReference>
<dbReference type="Proteomes" id="UP000285209">
    <property type="component" value="Unassembled WGS sequence"/>
</dbReference>
<evidence type="ECO:0000313" key="15">
    <source>
        <dbReference type="Proteomes" id="UP000285209"/>
    </source>
</evidence>
<evidence type="ECO:0000256" key="6">
    <source>
        <dbReference type="SAM" id="Phobius"/>
    </source>
</evidence>
<evidence type="ECO:0000256" key="3">
    <source>
        <dbReference type="ARBA" id="ARBA00023295"/>
    </source>
</evidence>
<dbReference type="PANTHER" id="PTHR34983:SF2">
    <property type="entry name" value="ENDO-BETA-1,4-GALACTANASE"/>
    <property type="match status" value="1"/>
</dbReference>
<dbReference type="InterPro" id="IPR017853">
    <property type="entry name" value="GH"/>
</dbReference>
<dbReference type="Proteomes" id="UP000283431">
    <property type="component" value="Unassembled WGS sequence"/>
</dbReference>
<dbReference type="GO" id="GO:0015926">
    <property type="term" value="F:glucosidase activity"/>
    <property type="evidence" value="ECO:0007669"/>
    <property type="project" value="InterPro"/>
</dbReference>
<feature type="region of interest" description="Disordered" evidence="5">
    <location>
        <begin position="589"/>
        <end position="608"/>
    </location>
</feature>
<protein>
    <recommendedName>
        <fullName evidence="4">Arabinogalactan endo-beta-1,4-galactanase</fullName>
        <ecNumber evidence="4">3.2.1.89</ecNumber>
    </recommendedName>
</protein>
<name>A0A396FE42_9FIRM</name>
<comment type="catalytic activity">
    <reaction evidence="4">
        <text>The enzyme specifically hydrolyzes (1-&gt;4)-beta-D-galactosidic linkages in type I arabinogalactans.</text>
        <dbReference type="EC" id="3.2.1.89"/>
    </reaction>
</comment>
<feature type="chain" id="PRO_5039735002" description="Arabinogalactan endo-beta-1,4-galactanase" evidence="4">
    <location>
        <begin position="28"/>
        <end position="1212"/>
    </location>
</feature>
<comment type="caution">
    <text evidence="11">The sequence shown here is derived from an EMBL/GenBank/DDBJ whole genome shotgun (WGS) entry which is preliminary data.</text>
</comment>
<keyword evidence="3 4" id="KW-0326">Glycosidase</keyword>
<dbReference type="Gene3D" id="3.20.20.80">
    <property type="entry name" value="Glycosidases"/>
    <property type="match status" value="1"/>
</dbReference>
<dbReference type="EMBL" id="QSJS01000001">
    <property type="protein sequence ID" value="RHD98228.1"/>
    <property type="molecule type" value="Genomic_DNA"/>
</dbReference>
<dbReference type="RefSeq" id="WP_118083360.1">
    <property type="nucleotide sequence ID" value="NZ_QRPB01000012.1"/>
</dbReference>
<proteinExistence type="inferred from homology"/>
<dbReference type="EMBL" id="QRPB01000012">
    <property type="protein sequence ID" value="RHL78004.1"/>
    <property type="molecule type" value="Genomic_DNA"/>
</dbReference>
<dbReference type="EC" id="3.2.1.89" evidence="4"/>
<dbReference type="InterPro" id="IPR011081">
    <property type="entry name" value="Big_4"/>
</dbReference>
<keyword evidence="6" id="KW-1133">Transmembrane helix</keyword>
<evidence type="ECO:0000256" key="4">
    <source>
        <dbReference type="RuleBase" id="RU361192"/>
    </source>
</evidence>
<evidence type="ECO:0000259" key="7">
    <source>
        <dbReference type="Pfam" id="PF07532"/>
    </source>
</evidence>
<dbReference type="Gene3D" id="2.60.120.260">
    <property type="entry name" value="Galactose-binding domain-like"/>
    <property type="match status" value="2"/>
</dbReference>
<keyword evidence="6" id="KW-0812">Transmembrane</keyword>
<dbReference type="Proteomes" id="UP000284835">
    <property type="component" value="Unassembled WGS sequence"/>
</dbReference>
<dbReference type="GO" id="GO:0031218">
    <property type="term" value="F:arabinogalactan endo-1,4-beta-galactosidase activity"/>
    <property type="evidence" value="ECO:0007669"/>
    <property type="project" value="UniProtKB-EC"/>
</dbReference>
<reference evidence="12 13" key="1">
    <citation type="submission" date="2018-08" db="EMBL/GenBank/DDBJ databases">
        <title>A genome reference for cultivated species of the human gut microbiota.</title>
        <authorList>
            <person name="Zou Y."/>
            <person name="Xue W."/>
            <person name="Luo G."/>
        </authorList>
    </citation>
    <scope>NUCLEOTIDE SEQUENCE [LARGE SCALE GENOMIC DNA]</scope>
    <source>
        <strain evidence="11 12">AF36-2BH</strain>
        <strain evidence="10 14">AM30-13AC</strain>
        <strain evidence="9 13">AM48-7</strain>
        <strain evidence="8 15">AM54-25XD</strain>
    </source>
</reference>
<dbReference type="SUPFAM" id="SSF51445">
    <property type="entry name" value="(Trans)glycosidases"/>
    <property type="match status" value="1"/>
</dbReference>
<dbReference type="EMBL" id="QSDV01000017">
    <property type="protein sequence ID" value="RGZ17543.1"/>
    <property type="molecule type" value="Genomic_DNA"/>
</dbReference>
<keyword evidence="2 4" id="KW-0378">Hydrolase</keyword>
<dbReference type="Pfam" id="PF07532">
    <property type="entry name" value="Big_4"/>
    <property type="match status" value="1"/>
</dbReference>
<organism evidence="11 12">
    <name type="scientific">Agathobacter rectalis</name>
    <dbReference type="NCBI Taxonomy" id="39491"/>
    <lineage>
        <taxon>Bacteria</taxon>
        <taxon>Bacillati</taxon>
        <taxon>Bacillota</taxon>
        <taxon>Clostridia</taxon>
        <taxon>Lachnospirales</taxon>
        <taxon>Lachnospiraceae</taxon>
        <taxon>Agathobacter</taxon>
    </lineage>
</organism>
<dbReference type="Proteomes" id="UP000266698">
    <property type="component" value="Unassembled WGS sequence"/>
</dbReference>
<evidence type="ECO:0000313" key="13">
    <source>
        <dbReference type="Proteomes" id="UP000283431"/>
    </source>
</evidence>
<feature type="compositionally biased region" description="Polar residues" evidence="5">
    <location>
        <begin position="1016"/>
        <end position="1031"/>
    </location>
</feature>
<feature type="domain" description="Bacterial Ig-like" evidence="7">
    <location>
        <begin position="733"/>
        <end position="786"/>
    </location>
</feature>
<gene>
    <name evidence="11" type="ORF">DW001_10190</name>
    <name evidence="10" type="ORF">DW775_01710</name>
    <name evidence="9" type="ORF">DW975_08525</name>
    <name evidence="8" type="ORF">DXA03_09985</name>
</gene>
<evidence type="ECO:0000313" key="8">
    <source>
        <dbReference type="EMBL" id="RGZ17543.1"/>
    </source>
</evidence>
<dbReference type="AlphaFoldDB" id="A0A396FE42"/>
<dbReference type="GO" id="GO:0045490">
    <property type="term" value="P:pectin catabolic process"/>
    <property type="evidence" value="ECO:0007669"/>
    <property type="project" value="TreeGrafter"/>
</dbReference>
<evidence type="ECO:0000313" key="10">
    <source>
        <dbReference type="EMBL" id="RHD98228.1"/>
    </source>
</evidence>
<evidence type="ECO:0000313" key="14">
    <source>
        <dbReference type="Proteomes" id="UP000284835"/>
    </source>
</evidence>
<dbReference type="EMBL" id="QSEN01000013">
    <property type="protein sequence ID" value="RGZ74982.1"/>
    <property type="molecule type" value="Genomic_DNA"/>
</dbReference>
<dbReference type="PANTHER" id="PTHR34983">
    <property type="entry name" value="ARABINOGALACTAN ENDO-BETA-1,4-GALACTANASE A"/>
    <property type="match status" value="1"/>
</dbReference>
<feature type="signal peptide" evidence="4">
    <location>
        <begin position="1"/>
        <end position="27"/>
    </location>
</feature>
<feature type="transmembrane region" description="Helical" evidence="6">
    <location>
        <begin position="1186"/>
        <end position="1205"/>
    </location>
</feature>
<sequence length="1212" mass="132267">MSRKRKMASITSAGLVFAMLLSQSAVADLGTEQVKAAENTAKWVDTEYVVNGDFESSINGDGSITGWTKSTGSGLFVTKDEWAKNNTTQFTKIKDITGDNSLSQTIKNVEPGTYRISIDQDGQKDVKSGLYVKYLEQAKELPATTDWDNWETVTTDEFTIEAVQDVDICIGGEVTNGYWGDIDNIKLQKLYETKSDDTDSSEENKKGYTISVNQTDVAVENGDTVNLEAKITYDGKEISELPEGVNLWWWVDTGNDHTDGLNDGTLEINDNSGKTLKAAYTTKSAGKYYVVAQLEDADKKVLGYVCTTITSKAPEIDTSVDNDDIVVAKVKDLSSDFIMGMDISSVITELDSGVIYKDYNGKVIDNVTDFCKFLAENDINHIRVRVWNNPYDSNGNGYGGGNNDVATAKKIADACRSAGIKMLVDFHCSDFWTDPSKQMVPKAWKDYTVDEKAVAVEKFINESLNTIDASKDVVDMVQVGNETTGGFIGETNMQAMCKLFSAGSKGVKDYNSDVKVVIHVESPQKNTLTNWSDNLEKYNVNYDILGTSYYPYWHGTLSNLKKELSYVQTKHNKDAMVVETSYAYTLDDSDGHGNTVREGNNDDSADATEPFTVQGQATFMRNLINAVNEAGGLGVYYWEPAWITVGDTTGLSEETAEARYEANKKIWEEKGSGWASSYSGEYDPKDAGKWYGGSAVDNQAMFYPDGTATAGLKVWNYVKTGAKVTKIGVEDIETADVTSEAGKEIELPKTVNVTYNTEKVEENVVWNTEGIDFSKAGTYTVEGTVKFSRKIERGAYKDKTSGITKCTVVIKQKNLITDAEDAGFEKADNFTVNNKIVDSVSSTKDDKKSGEACAHWYNGGEDKTEAAITYNKAITLASGEYIFEYVGQGADGDELYAEVMDSEGNIIAKGDNVTLTGWKNWKTPSVSFKLEKETKVTLVVGIVSAKGGWGTVDDLYLYQTKSADKSDADNGNTGDDENKKPDTPSTDDNNKDNTGSGDTNKDDSTSKDDNTTNGDQDSNTGNGDTATQPAKTLTPGAVVSSTSDTKTTVKDTKGILPDTVKFESKKVTDEKEVAKVADVVKDKIVGVKDVLIYELNLTDGTTQLHQLADKVQVTMDMPFALADNETIKVFRVDSDKLIACTSRVADGKLVFETDHFSTFAFVKVNTNAGTKAAPAGAAKTSDDSNMYMWLVIAMAGLGVSIAALMNRKKEQA</sequence>
<evidence type="ECO:0000256" key="5">
    <source>
        <dbReference type="SAM" id="MobiDB-lite"/>
    </source>
</evidence>
<evidence type="ECO:0000256" key="1">
    <source>
        <dbReference type="ARBA" id="ARBA00010687"/>
    </source>
</evidence>
<dbReference type="InterPro" id="IPR011683">
    <property type="entry name" value="Glyco_hydro_53"/>
</dbReference>
<keyword evidence="6" id="KW-0472">Membrane</keyword>
<evidence type="ECO:0000313" key="12">
    <source>
        <dbReference type="Proteomes" id="UP000266698"/>
    </source>
</evidence>
<feature type="compositionally biased region" description="Basic and acidic residues" evidence="5">
    <location>
        <begin position="999"/>
        <end position="1010"/>
    </location>
</feature>
<evidence type="ECO:0000313" key="11">
    <source>
        <dbReference type="EMBL" id="RHL78004.1"/>
    </source>
</evidence>
<evidence type="ECO:0000313" key="9">
    <source>
        <dbReference type="EMBL" id="RGZ74982.1"/>
    </source>
</evidence>